<evidence type="ECO:0000256" key="1">
    <source>
        <dbReference type="SAM" id="SignalP"/>
    </source>
</evidence>
<evidence type="ECO:0008006" key="4">
    <source>
        <dbReference type="Google" id="ProtNLM"/>
    </source>
</evidence>
<protein>
    <recommendedName>
        <fullName evidence="4">3-keto-disaccharide hydrolase domain-containing protein</fullName>
    </recommendedName>
</protein>
<dbReference type="Gene3D" id="2.60.120.560">
    <property type="entry name" value="Exo-inulinase, domain 1"/>
    <property type="match status" value="1"/>
</dbReference>
<accession>A0A934RFW2</accession>
<feature type="chain" id="PRO_5037966900" description="3-keto-disaccharide hydrolase domain-containing protein" evidence="1">
    <location>
        <begin position="21"/>
        <end position="218"/>
    </location>
</feature>
<keyword evidence="3" id="KW-1185">Reference proteome</keyword>
<keyword evidence="1" id="KW-0732">Signal</keyword>
<name>A0A934RFW2_9BACT</name>
<reference evidence="2" key="1">
    <citation type="submission" date="2021-01" db="EMBL/GenBank/DDBJ databases">
        <title>Modified the classification status of verrucomicrobia.</title>
        <authorList>
            <person name="Feng X."/>
        </authorList>
    </citation>
    <scope>NUCLEOTIDE SEQUENCE</scope>
    <source>
        <strain evidence="2">KCTC 22201</strain>
    </source>
</reference>
<sequence length="218" mass="24300">MRSFVIASLALVGWTGTVMADPSTHQLFADFSFEKKADVADWQVREGSEWSLSPEKGLYQLTKPGKQGEFRRPMSWSVWKGQQVEAFEVSVRARCLTPTKVKGRDVLIIFGFQDPDHYYYVHLSAENAKVHNIFAKVDGGERTPLPLKGERVPRLLEDGFQTLKVTHDPATGEVAAWVDGKPALQAVDKTFSGGYVGVGSFDDTVDFDQFTLKGKARK</sequence>
<feature type="signal peptide" evidence="1">
    <location>
        <begin position="1"/>
        <end position="20"/>
    </location>
</feature>
<organism evidence="2 3">
    <name type="scientific">Haloferula rosea</name>
    <dbReference type="NCBI Taxonomy" id="490093"/>
    <lineage>
        <taxon>Bacteria</taxon>
        <taxon>Pseudomonadati</taxon>
        <taxon>Verrucomicrobiota</taxon>
        <taxon>Verrucomicrobiia</taxon>
        <taxon>Verrucomicrobiales</taxon>
        <taxon>Verrucomicrobiaceae</taxon>
        <taxon>Haloferula</taxon>
    </lineage>
</organism>
<gene>
    <name evidence="2" type="ORF">JIN81_15455</name>
</gene>
<dbReference type="Proteomes" id="UP000658278">
    <property type="component" value="Unassembled WGS sequence"/>
</dbReference>
<dbReference type="EMBL" id="JAENII010000013">
    <property type="protein sequence ID" value="MBK1828429.1"/>
    <property type="molecule type" value="Genomic_DNA"/>
</dbReference>
<dbReference type="AlphaFoldDB" id="A0A934RFW2"/>
<proteinExistence type="predicted"/>
<comment type="caution">
    <text evidence="2">The sequence shown here is derived from an EMBL/GenBank/DDBJ whole genome shotgun (WGS) entry which is preliminary data.</text>
</comment>
<evidence type="ECO:0000313" key="3">
    <source>
        <dbReference type="Proteomes" id="UP000658278"/>
    </source>
</evidence>
<evidence type="ECO:0000313" key="2">
    <source>
        <dbReference type="EMBL" id="MBK1828429.1"/>
    </source>
</evidence>
<dbReference type="RefSeq" id="WP_200281811.1">
    <property type="nucleotide sequence ID" value="NZ_JAENII010000013.1"/>
</dbReference>